<reference evidence="1 2" key="1">
    <citation type="journal article" date="2019" name="Sci. Rep.">
        <title>Orb-weaving spider Araneus ventricosus genome elucidates the spidroin gene catalogue.</title>
        <authorList>
            <person name="Kono N."/>
            <person name="Nakamura H."/>
            <person name="Ohtoshi R."/>
            <person name="Moran D.A.P."/>
            <person name="Shinohara A."/>
            <person name="Yoshida Y."/>
            <person name="Fujiwara M."/>
            <person name="Mori M."/>
            <person name="Tomita M."/>
            <person name="Arakawa K."/>
        </authorList>
    </citation>
    <scope>NUCLEOTIDE SEQUENCE [LARGE SCALE GENOMIC DNA]</scope>
</reference>
<evidence type="ECO:0000313" key="2">
    <source>
        <dbReference type="Proteomes" id="UP000499080"/>
    </source>
</evidence>
<gene>
    <name evidence="1" type="ORF">AVEN_238178_1</name>
</gene>
<keyword evidence="2" id="KW-1185">Reference proteome</keyword>
<evidence type="ECO:0000313" key="1">
    <source>
        <dbReference type="EMBL" id="GBM49821.1"/>
    </source>
</evidence>
<comment type="caution">
    <text evidence="1">The sequence shown here is derived from an EMBL/GenBank/DDBJ whole genome shotgun (WGS) entry which is preliminary data.</text>
</comment>
<dbReference type="AlphaFoldDB" id="A0A4Y2G8X3"/>
<protein>
    <submittedName>
        <fullName evidence="1">Uncharacterized protein</fullName>
    </submittedName>
</protein>
<accession>A0A4Y2G8X3</accession>
<proteinExistence type="predicted"/>
<organism evidence="1 2">
    <name type="scientific">Araneus ventricosus</name>
    <name type="common">Orbweaver spider</name>
    <name type="synonym">Epeira ventricosa</name>
    <dbReference type="NCBI Taxonomy" id="182803"/>
    <lineage>
        <taxon>Eukaryota</taxon>
        <taxon>Metazoa</taxon>
        <taxon>Ecdysozoa</taxon>
        <taxon>Arthropoda</taxon>
        <taxon>Chelicerata</taxon>
        <taxon>Arachnida</taxon>
        <taxon>Araneae</taxon>
        <taxon>Araneomorphae</taxon>
        <taxon>Entelegynae</taxon>
        <taxon>Araneoidea</taxon>
        <taxon>Araneidae</taxon>
        <taxon>Araneus</taxon>
    </lineage>
</organism>
<dbReference type="Proteomes" id="UP000499080">
    <property type="component" value="Unassembled WGS sequence"/>
</dbReference>
<sequence length="153" mass="16929">MTGRRLGWGTLSYLPRHASGRAVGRMHHGGSVELGCEPGTLRPQNGDLTTRPPWPHIVCIVCVLYCVVSHTISNHFSSLQNSIMPFGLVNPMYSPYGQFVINYTHPRKPLCSVSNGHIAGVTDNLTEARTDVRSVMSPYRSTVCTSFHVYPFN</sequence>
<name>A0A4Y2G8X3_ARAVE</name>
<dbReference type="EMBL" id="BGPR01001273">
    <property type="protein sequence ID" value="GBM49821.1"/>
    <property type="molecule type" value="Genomic_DNA"/>
</dbReference>